<keyword evidence="5" id="KW-1185">Reference proteome</keyword>
<feature type="transmembrane region" description="Helical" evidence="2">
    <location>
        <begin position="34"/>
        <end position="54"/>
    </location>
</feature>
<keyword evidence="2" id="KW-0472">Membrane</keyword>
<dbReference type="EMBL" id="FOFB01000017">
    <property type="protein sequence ID" value="SEQ87030.1"/>
    <property type="molecule type" value="Genomic_DNA"/>
</dbReference>
<dbReference type="InterPro" id="IPR052173">
    <property type="entry name" value="Beta-lactam_resp_regulator"/>
</dbReference>
<reference evidence="5" key="1">
    <citation type="submission" date="2016-10" db="EMBL/GenBank/DDBJ databases">
        <authorList>
            <person name="Varghese N."/>
            <person name="Submissions S."/>
        </authorList>
    </citation>
    <scope>NUCLEOTIDE SEQUENCE [LARGE SCALE GENOMIC DNA]</scope>
    <source>
        <strain evidence="5">DSM 24740</strain>
    </source>
</reference>
<dbReference type="InParanoid" id="A0A1H9JJN5"/>
<feature type="domain" description="Peptidase M56" evidence="3">
    <location>
        <begin position="175"/>
        <end position="286"/>
    </location>
</feature>
<feature type="transmembrane region" description="Helical" evidence="2">
    <location>
        <begin position="6"/>
        <end position="22"/>
    </location>
</feature>
<name>A0A1H9JJN5_9BACT</name>
<feature type="transmembrane region" description="Helical" evidence="2">
    <location>
        <begin position="126"/>
        <end position="148"/>
    </location>
</feature>
<evidence type="ECO:0000256" key="2">
    <source>
        <dbReference type="SAM" id="Phobius"/>
    </source>
</evidence>
<feature type="transmembrane region" description="Helical" evidence="2">
    <location>
        <begin position="297"/>
        <end position="314"/>
    </location>
</feature>
<dbReference type="Proteomes" id="UP000199021">
    <property type="component" value="Unassembled WGS sequence"/>
</dbReference>
<evidence type="ECO:0000259" key="3">
    <source>
        <dbReference type="Pfam" id="PF05569"/>
    </source>
</evidence>
<dbReference type="RefSeq" id="WP_090170162.1">
    <property type="nucleotide sequence ID" value="NZ_FOFB01000017.1"/>
</dbReference>
<proteinExistence type="predicted"/>
<dbReference type="Pfam" id="PF05569">
    <property type="entry name" value="Peptidase_M56"/>
    <property type="match status" value="1"/>
</dbReference>
<keyword evidence="2" id="KW-0812">Transmembrane</keyword>
<feature type="region of interest" description="Disordered" evidence="1">
    <location>
        <begin position="81"/>
        <end position="107"/>
    </location>
</feature>
<dbReference type="STRING" id="478744.SAMN05444359_117104"/>
<gene>
    <name evidence="4" type="ORF">SAMN05444359_117104</name>
</gene>
<evidence type="ECO:0000313" key="4">
    <source>
        <dbReference type="EMBL" id="SEQ87030.1"/>
    </source>
</evidence>
<keyword evidence="2" id="KW-1133">Transmembrane helix</keyword>
<organism evidence="4 5">
    <name type="scientific">Neolewinella agarilytica</name>
    <dbReference type="NCBI Taxonomy" id="478744"/>
    <lineage>
        <taxon>Bacteria</taxon>
        <taxon>Pseudomonadati</taxon>
        <taxon>Bacteroidota</taxon>
        <taxon>Saprospiria</taxon>
        <taxon>Saprospirales</taxon>
        <taxon>Lewinellaceae</taxon>
        <taxon>Neolewinella</taxon>
    </lineage>
</organism>
<dbReference type="InterPro" id="IPR008756">
    <property type="entry name" value="Peptidase_M56"/>
</dbReference>
<evidence type="ECO:0000313" key="5">
    <source>
        <dbReference type="Proteomes" id="UP000199021"/>
    </source>
</evidence>
<sequence>MNYLLHAGLLLAACFLYYWLLLRSETHFRLNRWVLLACLAGSLTLPLITVPAAWSLKEALVLKVEETPEPSASVTETMITPEPAITSPGTSRVEAEPSSVEPATASASEQVAPAAPPIDWLKILRWVYLAGVLVFGLNFLLQLGQLLLRMIRYPGHDLGGFRLVEMHEDDAPYSFWNRIFLNPDRYDPDTFHQIVQHEQIHVGQKHSIDLLLAELVVIVQWFNPFAWLYRSAIEHNLEFLTDAEMLRIGNDPESYQLSLVKVAVPNFPNGLVASYNQNFLEKRITMMKSKKSSARSGWKYLTILPLLFFSMLQFNAVAQSPVAPVAPVPPAPVPATMVTSPVPPPPPAAPLAEMDASGLALPAPAHSAGTVTTAAPVSPPAPVAAPAPVPVPSPVLNAGPAAKIAMPQGMENSLNSWTALIEGEDICFNFMSRSNAYNNNYQWNSSRCFDLAELGNLPRNAMGVFTIRRSSGTMTLKGIFEENDGVGNFSFEENPAFVEMLKKEGFGSYKERELLLFFMADMSEEYVRYIKSLGYDPGHEDLLKLAIFYEDQGEFAERLASLKRLGYGQPGFDKMIELEIHGVSEGLAKALAGAGFKDLSLQELIEAKIHGISPQYIDRMAKAGFTNLSFDQMKNMAIHGVNPAYVDELKALGYGGLSASEIVNAKIHGVTVSGIADLKQAGFTNLSLEEAKNLRIHGVDAEFVSMLAEFGFANLSPQEATNAKIHGLSRSRLTALKRAGLDMSDLDEVKSAMIHGVSPDLVSGFRNMGYTDLTLQEFVNARIHGVSPEYAASFREVGFKDIPMKTLVNLRIHGVTADFIKARRDKGETLRDFINLKIHGR</sequence>
<dbReference type="PANTHER" id="PTHR34978:SF3">
    <property type="entry name" value="SLR0241 PROTEIN"/>
    <property type="match status" value="1"/>
</dbReference>
<dbReference type="AlphaFoldDB" id="A0A1H9JJN5"/>
<protein>
    <submittedName>
        <fullName evidence="4">Signal transducer regulating beta-lactamase production, contains metallopeptidase domain</fullName>
    </submittedName>
</protein>
<dbReference type="PANTHER" id="PTHR34978">
    <property type="entry name" value="POSSIBLE SENSOR-TRANSDUCER PROTEIN BLAR"/>
    <property type="match status" value="1"/>
</dbReference>
<accession>A0A1H9JJN5</accession>
<dbReference type="CDD" id="cd07341">
    <property type="entry name" value="M56_BlaR1_MecR1_like"/>
    <property type="match status" value="1"/>
</dbReference>
<evidence type="ECO:0000256" key="1">
    <source>
        <dbReference type="SAM" id="MobiDB-lite"/>
    </source>
</evidence>
<dbReference type="OrthoDB" id="1522859at2"/>